<dbReference type="RefSeq" id="WP_040086692.1">
    <property type="nucleotide sequence ID" value="NZ_BCSU01000001.1"/>
</dbReference>
<comment type="catalytic activity">
    <reaction evidence="4">
        <text>1D-myo-inositol 2-(L-cysteinylamino)-2-deoxy-alpha-D-glucopyranoside + acetyl-CoA = mycothiol + CoA + H(+)</text>
        <dbReference type="Rhea" id="RHEA:26172"/>
        <dbReference type="ChEBI" id="CHEBI:15378"/>
        <dbReference type="ChEBI" id="CHEBI:16768"/>
        <dbReference type="ChEBI" id="CHEBI:57287"/>
        <dbReference type="ChEBI" id="CHEBI:57288"/>
        <dbReference type="ChEBI" id="CHEBI:58887"/>
        <dbReference type="EC" id="2.3.1.189"/>
    </reaction>
</comment>
<feature type="binding site" evidence="4">
    <location>
        <begin position="73"/>
        <end position="75"/>
    </location>
    <ligand>
        <name>acetyl-CoA</name>
        <dbReference type="ChEBI" id="CHEBI:57288"/>
        <label>1</label>
    </ligand>
</feature>
<feature type="binding site" evidence="4">
    <location>
        <position position="36"/>
    </location>
    <ligand>
        <name>1D-myo-inositol 2-(L-cysteinylamino)-2-deoxy-alpha-D-glucopyranoside</name>
        <dbReference type="ChEBI" id="CHEBI:58887"/>
    </ligand>
</feature>
<dbReference type="OrthoDB" id="3208058at2"/>
<sequence>MKIETCDLPTSPARLAAVRDVLAAASRADGVDAFSEQFLLGLADPRAGHRHLLAVEDDEVLGLAACDAASCELVVAPAYRRRGVGTALLGAVDGADVWAHGNLPAAQALARGQGREMTRRLLVMAVEGEQLRAVARYEARDDVEALDLAESVRRHGRDAVEEAWLAANNEAFSWHPEQGGWDRARLSRAQETDWFAEEDVLLLWDAGSPREPRLAGFHWTKWHTEETRAFGEVYVVGLATAFRGRGLGDPLLRLGLQHLADKGADRVILYVEADNEPAVRVYEGLGFHVAEEHAVWSEPAE</sequence>
<feature type="binding site" evidence="4">
    <location>
        <begin position="81"/>
        <end position="86"/>
    </location>
    <ligand>
        <name>acetyl-CoA</name>
        <dbReference type="ChEBI" id="CHEBI:57288"/>
        <label>1</label>
    </ligand>
</feature>
<evidence type="ECO:0000313" key="6">
    <source>
        <dbReference type="EMBL" id="AJE34011.1"/>
    </source>
</evidence>
<dbReference type="NCBIfam" id="TIGR03448">
    <property type="entry name" value="mycothiol_MshD"/>
    <property type="match status" value="1"/>
</dbReference>
<feature type="binding site" evidence="4">
    <location>
        <begin position="236"/>
        <end position="238"/>
    </location>
    <ligand>
        <name>acetyl-CoA</name>
        <dbReference type="ChEBI" id="CHEBI:57288"/>
        <label>2</label>
    </ligand>
</feature>
<dbReference type="CDD" id="cd04301">
    <property type="entry name" value="NAT_SF"/>
    <property type="match status" value="1"/>
</dbReference>
<keyword evidence="2 4" id="KW-0677">Repeat</keyword>
<dbReference type="STRING" id="1223515.B842_10810"/>
<protein>
    <recommendedName>
        <fullName evidence="4">Mycothiol acetyltransferase</fullName>
        <shortName evidence="4">MSH acetyltransferase</shortName>
        <ecNumber evidence="4">2.3.1.189</ecNumber>
    </recommendedName>
    <alternativeName>
        <fullName evidence="4">Mycothiol synthase</fullName>
    </alternativeName>
</protein>
<feature type="binding site" evidence="4">
    <location>
        <position position="221"/>
    </location>
    <ligand>
        <name>1D-myo-inositol 2-(L-cysteinylamino)-2-deoxy-alpha-D-glucopyranoside</name>
        <dbReference type="ChEBI" id="CHEBI:58887"/>
    </ligand>
</feature>
<evidence type="ECO:0000256" key="4">
    <source>
        <dbReference type="HAMAP-Rule" id="MF_01698"/>
    </source>
</evidence>
<proteinExistence type="inferred from homology"/>
<dbReference type="Pfam" id="PF13508">
    <property type="entry name" value="Acetyltransf_7"/>
    <property type="match status" value="1"/>
</dbReference>
<dbReference type="InterPro" id="IPR050276">
    <property type="entry name" value="MshD_Acetyltransferase"/>
</dbReference>
<evidence type="ECO:0000259" key="5">
    <source>
        <dbReference type="PROSITE" id="PS51186"/>
    </source>
</evidence>
<feature type="domain" description="N-acetyltransferase" evidence="5">
    <location>
        <begin position="1"/>
        <end position="129"/>
    </location>
</feature>
<dbReference type="EC" id="2.3.1.189" evidence="4"/>
<evidence type="ECO:0000256" key="3">
    <source>
        <dbReference type="ARBA" id="ARBA00023315"/>
    </source>
</evidence>
<accession>A0A0B5D5C0</accession>
<name>A0A0B5D5C0_9CORY</name>
<feature type="binding site" evidence="4">
    <location>
        <position position="232"/>
    </location>
    <ligand>
        <name>1D-myo-inositol 2-(L-cysteinylamino)-2-deoxy-alpha-D-glucopyranoside</name>
        <dbReference type="ChEBI" id="CHEBI:58887"/>
    </ligand>
</feature>
<evidence type="ECO:0000256" key="1">
    <source>
        <dbReference type="ARBA" id="ARBA00022679"/>
    </source>
</evidence>
<dbReference type="Pfam" id="PF00583">
    <property type="entry name" value="Acetyltransf_1"/>
    <property type="match status" value="1"/>
</dbReference>
<evidence type="ECO:0000313" key="7">
    <source>
        <dbReference type="Proteomes" id="UP000031524"/>
    </source>
</evidence>
<reference evidence="6 7" key="1">
    <citation type="submission" date="2013-04" db="EMBL/GenBank/DDBJ databases">
        <title>Complete genome sequence of Corynebacterium humireducens DSM 45392(T), isolated from a wastewater-fed microbial fuel cell.</title>
        <authorList>
            <person name="Ruckert C."/>
            <person name="Albersmeier A."/>
            <person name="Kalinowski J."/>
        </authorList>
    </citation>
    <scope>NUCLEOTIDE SEQUENCE [LARGE SCALE GENOMIC DNA]</scope>
    <source>
        <strain evidence="7">MFC-5</strain>
    </source>
</reference>
<dbReference type="AlphaFoldDB" id="A0A0B5D5C0"/>
<feature type="binding site" evidence="4">
    <location>
        <begin position="243"/>
        <end position="249"/>
    </location>
    <ligand>
        <name>acetyl-CoA</name>
        <dbReference type="ChEBI" id="CHEBI:57288"/>
        <label>2</label>
    </ligand>
</feature>
<dbReference type="GO" id="GO:0010125">
    <property type="term" value="P:mycothiol biosynthetic process"/>
    <property type="evidence" value="ECO:0007669"/>
    <property type="project" value="UniProtKB-UniRule"/>
</dbReference>
<dbReference type="Proteomes" id="UP000031524">
    <property type="component" value="Chromosome"/>
</dbReference>
<comment type="function">
    <text evidence="4">Catalyzes the transfer of acetyl from acetyl-CoA to desacetylmycothiol (Cys-GlcN-Ins) to form mycothiol.</text>
</comment>
<gene>
    <name evidence="4" type="primary">mshD</name>
    <name evidence="6" type="ORF">B842_10810</name>
</gene>
<keyword evidence="3 4" id="KW-0012">Acyltransferase</keyword>
<feature type="binding site" evidence="4">
    <location>
        <position position="177"/>
    </location>
    <ligand>
        <name>1D-myo-inositol 2-(L-cysteinylamino)-2-deoxy-alpha-D-glucopyranoside</name>
        <dbReference type="ChEBI" id="CHEBI:58887"/>
    </ligand>
</feature>
<dbReference type="PROSITE" id="PS51186">
    <property type="entry name" value="GNAT"/>
    <property type="match status" value="2"/>
</dbReference>
<dbReference type="GO" id="GO:0008999">
    <property type="term" value="F:protein-N-terminal-alanine acetyltransferase activity"/>
    <property type="evidence" value="ECO:0007669"/>
    <property type="project" value="TreeGrafter"/>
</dbReference>
<dbReference type="PIRSF" id="PIRSF021524">
    <property type="entry name" value="MSH_acetyltransferase"/>
    <property type="match status" value="1"/>
</dbReference>
<dbReference type="Gene3D" id="3.40.630.30">
    <property type="match status" value="1"/>
</dbReference>
<dbReference type="HOGENOM" id="CLU_068014_0_0_11"/>
<dbReference type="HAMAP" id="MF_01698">
    <property type="entry name" value="MshD"/>
    <property type="match status" value="1"/>
</dbReference>
<comment type="similarity">
    <text evidence="4">Belongs to the acetyltransferase family. MshD subfamily.</text>
</comment>
<dbReference type="InterPro" id="IPR017813">
    <property type="entry name" value="Mycothiol_AcTrfase"/>
</dbReference>
<dbReference type="GO" id="GO:0035447">
    <property type="term" value="F:mycothiol synthase activity"/>
    <property type="evidence" value="ECO:0007669"/>
    <property type="project" value="UniProtKB-UniRule"/>
</dbReference>
<dbReference type="InterPro" id="IPR000182">
    <property type="entry name" value="GNAT_dom"/>
</dbReference>
<dbReference type="PANTHER" id="PTHR43617">
    <property type="entry name" value="L-AMINO ACID N-ACETYLTRANSFERASE"/>
    <property type="match status" value="1"/>
</dbReference>
<dbReference type="SUPFAM" id="SSF55729">
    <property type="entry name" value="Acyl-CoA N-acyltransferases (Nat)"/>
    <property type="match status" value="2"/>
</dbReference>
<evidence type="ECO:0000256" key="2">
    <source>
        <dbReference type="ARBA" id="ARBA00022737"/>
    </source>
</evidence>
<organism evidence="6 7">
    <name type="scientific">Corynebacterium humireducens NBRC 106098 = DSM 45392</name>
    <dbReference type="NCBI Taxonomy" id="1223515"/>
    <lineage>
        <taxon>Bacteria</taxon>
        <taxon>Bacillati</taxon>
        <taxon>Actinomycetota</taxon>
        <taxon>Actinomycetes</taxon>
        <taxon>Mycobacteriales</taxon>
        <taxon>Corynebacteriaceae</taxon>
        <taxon>Corynebacterium</taxon>
    </lineage>
</organism>
<dbReference type="InterPro" id="IPR016181">
    <property type="entry name" value="Acyl_CoA_acyltransferase"/>
</dbReference>
<keyword evidence="1 4" id="KW-0808">Transferase</keyword>
<feature type="binding site" evidence="4">
    <location>
        <position position="270"/>
    </location>
    <ligand>
        <name>1D-myo-inositol 2-(L-cysteinylamino)-2-deoxy-alpha-D-glucopyranoside</name>
        <dbReference type="ChEBI" id="CHEBI:58887"/>
    </ligand>
</feature>
<feature type="binding site" evidence="4">
    <location>
        <begin position="275"/>
        <end position="280"/>
    </location>
    <ligand>
        <name>acetyl-CoA</name>
        <dbReference type="ChEBI" id="CHEBI:57288"/>
        <label>2</label>
    </ligand>
</feature>
<keyword evidence="7" id="KW-1185">Reference proteome</keyword>
<comment type="subunit">
    <text evidence="4">Monomer.</text>
</comment>
<dbReference type="EMBL" id="CP005286">
    <property type="protein sequence ID" value="AJE34011.1"/>
    <property type="molecule type" value="Genomic_DNA"/>
</dbReference>
<dbReference type="KEGG" id="chm:B842_10810"/>
<feature type="domain" description="N-acetyltransferase" evidence="5">
    <location>
        <begin position="158"/>
        <end position="301"/>
    </location>
</feature>
<dbReference type="PANTHER" id="PTHR43617:SF31">
    <property type="entry name" value="MYCOTHIOL ACETYLTRANSFERASE"/>
    <property type="match status" value="1"/>
</dbReference>